<evidence type="ECO:0000313" key="3">
    <source>
        <dbReference type="Proteomes" id="UP000323317"/>
    </source>
</evidence>
<protein>
    <submittedName>
        <fullName evidence="2">Uncharacterized protein</fullName>
    </submittedName>
</protein>
<reference evidence="2 3" key="1">
    <citation type="submission" date="2019-08" db="EMBL/GenBank/DDBJ databases">
        <title>Bacillus genomes from the desert of Cuatro Cienegas, Coahuila.</title>
        <authorList>
            <person name="Olmedo-Alvarez G."/>
        </authorList>
    </citation>
    <scope>NUCLEOTIDE SEQUENCE [LARGE SCALE GENOMIC DNA]</scope>
    <source>
        <strain evidence="2 3">CH40_1T</strain>
    </source>
</reference>
<gene>
    <name evidence="2" type="ORF">FZC79_03880</name>
</gene>
<dbReference type="EMBL" id="VTEH01000002">
    <property type="protein sequence ID" value="TYR76845.1"/>
    <property type="molecule type" value="Genomic_DNA"/>
</dbReference>
<accession>A0A5D4KJH4</accession>
<feature type="transmembrane region" description="Helical" evidence="1">
    <location>
        <begin position="12"/>
        <end position="33"/>
    </location>
</feature>
<keyword evidence="1" id="KW-1133">Transmembrane helix</keyword>
<keyword evidence="1" id="KW-0812">Transmembrane</keyword>
<evidence type="ECO:0000313" key="2">
    <source>
        <dbReference type="EMBL" id="TYR76845.1"/>
    </source>
</evidence>
<proteinExistence type="predicted"/>
<evidence type="ECO:0000256" key="1">
    <source>
        <dbReference type="SAM" id="Phobius"/>
    </source>
</evidence>
<keyword evidence="1" id="KW-0472">Membrane</keyword>
<comment type="caution">
    <text evidence="2">The sequence shown here is derived from an EMBL/GenBank/DDBJ whole genome shotgun (WGS) entry which is preliminary data.</text>
</comment>
<name>A0A5D4KJH4_9BACI</name>
<dbReference type="AlphaFoldDB" id="A0A5D4KJH4"/>
<organism evidence="2 3">
    <name type="scientific">Rossellomorea vietnamensis</name>
    <dbReference type="NCBI Taxonomy" id="218284"/>
    <lineage>
        <taxon>Bacteria</taxon>
        <taxon>Bacillati</taxon>
        <taxon>Bacillota</taxon>
        <taxon>Bacilli</taxon>
        <taxon>Bacillales</taxon>
        <taxon>Bacillaceae</taxon>
        <taxon>Rossellomorea</taxon>
    </lineage>
</organism>
<dbReference type="Proteomes" id="UP000323317">
    <property type="component" value="Unassembled WGS sequence"/>
</dbReference>
<dbReference type="RefSeq" id="WP_148945553.1">
    <property type="nucleotide sequence ID" value="NZ_VTEH01000002.1"/>
</dbReference>
<sequence>MVNNQKGNTLITVMITSLVVITIGMAVLTASIGGAKRTEVRETDIDITYDGLRLVDEMTADLSTRLVQDNFKIEDLSPTDLSSKLTAYFSSQAASAQFDDSISCVNVVDVTGANPKYLIPGTENQCLGSGLANLDTFNIDTSLQLARVLDFVVTVNTPDGQQGEVNRTVRKRVILSPLPGFLKYAAGAGNQTILNGSPNIAGNVFGKEIVIDKNAHYQLTSGDQEEIETPFSSIFGDIYINSSESDYKAVMEYLTADKFYHQQLPQLKNDSQFTAVNFDKTFLERINEIRQDQGFAPTPAIQNLSQQLKQSIKGQYTFSQSGLPEALTSPLNEAGSGLDALLGQNLYNEVNTLGYKLIDTSLSSTIEVPGDLIISSISSALTFSGKIIADGDIYIIGNKTITLNDIIATGDIHLINLDGDINVEGNILSAGEINIQTNNGFSFNNDTETPGYMLAGKSLTIESLDSQSTIIGNLVAGENLLIQGNSNETDLPEDDVVLFDSVIYSGGEAFISNLNILGSEDDDIQKQLILLSGENLTMTRMNEYKNFVPSGEDINYAGKISDETVQPLKAFFYTNQKAELYGVGSLFHIDGGVFANDTLEINAIRGDINSIQDADLYSTKIDQDNHYSRFNINYNRDILLQRIDALPKTEFLSLFSDEVSVQ</sequence>